<evidence type="ECO:0000313" key="3">
    <source>
        <dbReference type="Proteomes" id="UP000235005"/>
    </source>
</evidence>
<proteinExistence type="predicted"/>
<dbReference type="AlphaFoldDB" id="A0A2N5X8M6"/>
<protein>
    <recommendedName>
        <fullName evidence="1">Metallo-beta-lactamase domain-containing protein</fullName>
    </recommendedName>
</protein>
<dbReference type="OrthoDB" id="5443440at2"/>
<keyword evidence="3" id="KW-1185">Reference proteome</keyword>
<sequence>MTMPWYAKVPLLLSFLMALALAALEYRNHRGALTAATLFTETRIEPLGDIGSTRTLRILPLLEFHSADPGLLTEVGVSYLVDIDDHRILYDVGQNTRNLTPSALERNMSALGIDLASIDTVFISHNHLDHVGGLNWQNNNTFSLGAEQKRFPNPRTQLVVPGSMSYPGLQPVYATAPMRIGEGVGSTGLATTGTIGRQLAIGWIEEHSLVVNVEGLGGVIIVACGHQPVPNLLQRYDDAFTEPLYGIVGGLHFPVPEGRIKLGPVDVQRQLASGEGLFSPLTEEEVDRQIALLEARNLGIIAVSSHDSSDQVIEQVRATFGAAHRYIRVGEEIIITAANTRAHTETR</sequence>
<name>A0A2N5X8M6_9GAMM</name>
<dbReference type="RefSeq" id="WP_101517056.1">
    <property type="nucleotide sequence ID" value="NZ_PKUS01000001.1"/>
</dbReference>
<dbReference type="PANTHER" id="PTHR13754">
    <property type="entry name" value="METALLO-BETA-LACTAMASE SUPERFAMILY PROTEIN"/>
    <property type="match status" value="1"/>
</dbReference>
<dbReference type="InterPro" id="IPR052926">
    <property type="entry name" value="Metallo-beta-lactamase_dom"/>
</dbReference>
<dbReference type="EMBL" id="PKUS01000001">
    <property type="protein sequence ID" value="PLW70840.1"/>
    <property type="molecule type" value="Genomic_DNA"/>
</dbReference>
<dbReference type="Pfam" id="PF00753">
    <property type="entry name" value="Lactamase_B"/>
    <property type="match status" value="1"/>
</dbReference>
<dbReference type="CDD" id="cd07713">
    <property type="entry name" value="DHPS-like_MBL-fold"/>
    <property type="match status" value="1"/>
</dbReference>
<dbReference type="Proteomes" id="UP000235005">
    <property type="component" value="Unassembled WGS sequence"/>
</dbReference>
<dbReference type="InterPro" id="IPR041712">
    <property type="entry name" value="DHPS-like_MBL-fold"/>
</dbReference>
<organism evidence="2 3">
    <name type="scientific">Pseudohalioglobus lutimaris</name>
    <dbReference type="NCBI Taxonomy" id="1737061"/>
    <lineage>
        <taxon>Bacteria</taxon>
        <taxon>Pseudomonadati</taxon>
        <taxon>Pseudomonadota</taxon>
        <taxon>Gammaproteobacteria</taxon>
        <taxon>Cellvibrionales</taxon>
        <taxon>Halieaceae</taxon>
        <taxon>Pseudohalioglobus</taxon>
    </lineage>
</organism>
<comment type="caution">
    <text evidence="2">The sequence shown here is derived from an EMBL/GenBank/DDBJ whole genome shotgun (WGS) entry which is preliminary data.</text>
</comment>
<accession>A0A2N5X8M6</accession>
<dbReference type="SUPFAM" id="SSF56281">
    <property type="entry name" value="Metallo-hydrolase/oxidoreductase"/>
    <property type="match status" value="1"/>
</dbReference>
<evidence type="ECO:0000259" key="1">
    <source>
        <dbReference type="Pfam" id="PF00753"/>
    </source>
</evidence>
<gene>
    <name evidence="2" type="ORF">C0039_01545</name>
</gene>
<dbReference type="InterPro" id="IPR036866">
    <property type="entry name" value="RibonucZ/Hydroxyglut_hydro"/>
</dbReference>
<dbReference type="Gene3D" id="3.60.15.10">
    <property type="entry name" value="Ribonuclease Z/Hydroxyacylglutathione hydrolase-like"/>
    <property type="match status" value="1"/>
</dbReference>
<dbReference type="InterPro" id="IPR001279">
    <property type="entry name" value="Metallo-B-lactamas"/>
</dbReference>
<reference evidence="2 3" key="1">
    <citation type="submission" date="2018-01" db="EMBL/GenBank/DDBJ databases">
        <title>The draft genome sequence of Halioglobus lutimaris HF004.</title>
        <authorList>
            <person name="Du Z.-J."/>
            <person name="Shi M.-J."/>
        </authorList>
    </citation>
    <scope>NUCLEOTIDE SEQUENCE [LARGE SCALE GENOMIC DNA]</scope>
    <source>
        <strain evidence="2 3">HF004</strain>
    </source>
</reference>
<dbReference type="GO" id="GO:0016740">
    <property type="term" value="F:transferase activity"/>
    <property type="evidence" value="ECO:0007669"/>
    <property type="project" value="TreeGrafter"/>
</dbReference>
<feature type="domain" description="Metallo-beta-lactamase" evidence="1">
    <location>
        <begin position="76"/>
        <end position="136"/>
    </location>
</feature>
<dbReference type="PANTHER" id="PTHR13754:SF13">
    <property type="entry name" value="METALLO-BETA-LACTAMASE SUPERFAMILY PROTEIN (AFU_ORTHOLOGUE AFUA_3G07630)"/>
    <property type="match status" value="1"/>
</dbReference>
<evidence type="ECO:0000313" key="2">
    <source>
        <dbReference type="EMBL" id="PLW70840.1"/>
    </source>
</evidence>